<comment type="caution">
    <text evidence="1">The sequence shown here is derived from an EMBL/GenBank/DDBJ whole genome shotgun (WGS) entry which is preliminary data.</text>
</comment>
<gene>
    <name evidence="1" type="ORF">PDJAM_G00031860</name>
</gene>
<reference evidence="1" key="1">
    <citation type="submission" date="2020-02" db="EMBL/GenBank/DDBJ databases">
        <title>Genome sequencing of the panga catfish, Pangasius djambal.</title>
        <authorList>
            <person name="Wen M."/>
            <person name="Zahm M."/>
            <person name="Roques C."/>
            <person name="Cabau C."/>
            <person name="Klopp C."/>
            <person name="Donnadieu C."/>
            <person name="Jouanno E."/>
            <person name="Avarre J.-C."/>
            <person name="Campet M."/>
            <person name="Ha T."/>
            <person name="Dugue R."/>
            <person name="Lampietro C."/>
            <person name="Louis A."/>
            <person name="Herpin A."/>
            <person name="Echchiki A."/>
            <person name="Berthelot C."/>
            <person name="Parey E."/>
            <person name="Roest-Crollius H."/>
            <person name="Braasch I."/>
            <person name="Postlethwait J.H."/>
            <person name="Bobe J."/>
            <person name="Montfort J."/>
            <person name="Bouchez O."/>
            <person name="Begum T."/>
            <person name="Schartl M."/>
            <person name="Gustiano R."/>
            <person name="Guiguen Y."/>
        </authorList>
    </citation>
    <scope>NUCLEOTIDE SEQUENCE</scope>
    <source>
        <strain evidence="1">Pdj_M5554</strain>
    </source>
</reference>
<organism evidence="1 2">
    <name type="scientific">Pangasius djambal</name>
    <dbReference type="NCBI Taxonomy" id="1691987"/>
    <lineage>
        <taxon>Eukaryota</taxon>
        <taxon>Metazoa</taxon>
        <taxon>Chordata</taxon>
        <taxon>Craniata</taxon>
        <taxon>Vertebrata</taxon>
        <taxon>Euteleostomi</taxon>
        <taxon>Actinopterygii</taxon>
        <taxon>Neopterygii</taxon>
        <taxon>Teleostei</taxon>
        <taxon>Ostariophysi</taxon>
        <taxon>Siluriformes</taxon>
        <taxon>Pangasiidae</taxon>
        <taxon>Pangasius</taxon>
    </lineage>
</organism>
<evidence type="ECO:0000313" key="2">
    <source>
        <dbReference type="Proteomes" id="UP000830395"/>
    </source>
</evidence>
<proteinExistence type="predicted"/>
<dbReference type="EMBL" id="CM040986">
    <property type="protein sequence ID" value="MCJ8738116.1"/>
    <property type="molecule type" value="Genomic_DNA"/>
</dbReference>
<name>A0ACC5YSW0_9TELE</name>
<accession>A0ACC5YSW0</accession>
<keyword evidence="2" id="KW-1185">Reference proteome</keyword>
<dbReference type="Proteomes" id="UP000830395">
    <property type="component" value="Chromosome 12"/>
</dbReference>
<sequence length="327" mass="36771">MFFHNICTHSCSSSLTDGSHVVHVTPQNGELQKNPIKKEEPEDEGSIYGGAPNFVGHITTVDQQNEGFQKKPVKKEEPENDDYLYCEHCKFFFINKCEVHGPALFIPDTPVPMGITDRARQTLPPGLEVRKSGIPDAGLGVFNMGETLPVGTHFGPYQGELVDQEEAMDSGYSWVIFKSGQTEQYIDARKEIYANWMRFVNCARSDTEQNLVAFQYQGGILYRCCRSIKAGDELLVWYEEEYAKYHGILFDYLWDKKCPTNEMNNSLLQEHQALSPTLSSSSSTTVITSPIVNPAPYSGLAEDCRGFLLQCSLAVEMQPHQFPTASW</sequence>
<protein>
    <submittedName>
        <fullName evidence="1">Uncharacterized protein</fullName>
    </submittedName>
</protein>
<evidence type="ECO:0000313" key="1">
    <source>
        <dbReference type="EMBL" id="MCJ8738116.1"/>
    </source>
</evidence>